<evidence type="ECO:0000256" key="2">
    <source>
        <dbReference type="ARBA" id="ARBA00022483"/>
    </source>
</evidence>
<dbReference type="SUPFAM" id="SSF48403">
    <property type="entry name" value="Ankyrin repeat"/>
    <property type="match status" value="1"/>
</dbReference>
<comment type="subcellular location">
    <subcellularLocation>
        <location evidence="1">Target cell membrane</location>
    </subcellularLocation>
</comment>
<dbReference type="EMBL" id="NCKU01009731">
    <property type="protein sequence ID" value="RWS01165.1"/>
    <property type="molecule type" value="Genomic_DNA"/>
</dbReference>
<feature type="repeat" description="ANK" evidence="12">
    <location>
        <begin position="67"/>
        <end position="95"/>
    </location>
</feature>
<keyword evidence="5" id="KW-0800">Toxin</keyword>
<evidence type="ECO:0000313" key="14">
    <source>
        <dbReference type="Proteomes" id="UP000285301"/>
    </source>
</evidence>
<dbReference type="InterPro" id="IPR036770">
    <property type="entry name" value="Ankyrin_rpt-contain_sf"/>
</dbReference>
<keyword evidence="5" id="KW-0638">Presynaptic neurotoxin</keyword>
<evidence type="ECO:0000256" key="6">
    <source>
        <dbReference type="ARBA" id="ARBA00023043"/>
    </source>
</evidence>
<proteinExistence type="inferred from homology"/>
<dbReference type="InterPro" id="IPR002110">
    <property type="entry name" value="Ankyrin_rpt"/>
</dbReference>
<keyword evidence="14" id="KW-1185">Reference proteome</keyword>
<dbReference type="PROSITE" id="PS50297">
    <property type="entry name" value="ANK_REP_REGION"/>
    <property type="match status" value="2"/>
</dbReference>
<evidence type="ECO:0000256" key="4">
    <source>
        <dbReference type="ARBA" id="ARBA00022737"/>
    </source>
</evidence>
<keyword evidence="3" id="KW-1052">Target cell membrane</keyword>
<evidence type="ECO:0000256" key="9">
    <source>
        <dbReference type="ARBA" id="ARBA00049657"/>
    </source>
</evidence>
<keyword evidence="8" id="KW-1053">Target membrane</keyword>
<dbReference type="STRING" id="1965070.A0A3S3P578"/>
<keyword evidence="4" id="KW-0677">Repeat</keyword>
<reference evidence="13 14" key="1">
    <citation type="journal article" date="2018" name="Gigascience">
        <title>Genomes of trombidid mites reveal novel predicted allergens and laterally-transferred genes associated with secondary metabolism.</title>
        <authorList>
            <person name="Dong X."/>
            <person name="Chaisiri K."/>
            <person name="Xia D."/>
            <person name="Armstrong S.D."/>
            <person name="Fang Y."/>
            <person name="Donnelly M.J."/>
            <person name="Kadowaki T."/>
            <person name="McGarry J.W."/>
            <person name="Darby A.C."/>
            <person name="Makepeace B.L."/>
        </authorList>
    </citation>
    <scope>NUCLEOTIDE SEQUENCE [LARGE SCALE GENOMIC DNA]</scope>
    <source>
        <strain evidence="13">UoL-WK</strain>
    </source>
</reference>
<evidence type="ECO:0000256" key="12">
    <source>
        <dbReference type="PROSITE-ProRule" id="PRU00023"/>
    </source>
</evidence>
<keyword evidence="7" id="KW-0472">Membrane</keyword>
<dbReference type="SMART" id="SM00248">
    <property type="entry name" value="ANK"/>
    <property type="match status" value="3"/>
</dbReference>
<evidence type="ECO:0000256" key="1">
    <source>
        <dbReference type="ARBA" id="ARBA00004175"/>
    </source>
</evidence>
<dbReference type="Pfam" id="PF12796">
    <property type="entry name" value="Ank_2"/>
    <property type="match status" value="1"/>
</dbReference>
<evidence type="ECO:0000256" key="11">
    <source>
        <dbReference type="ARBA" id="ARBA00049811"/>
    </source>
</evidence>
<sequence length="365" mass="42259">MIRSENNENIEYELNYRNYDLNEVDVRGYSPILLAANIGNRTLVKLLIKHGAAFSDEGRPEKVYCDPLHIAAKIGDLDVIKLLVKKAANVNALDSVGRTALWYALLGGHSIICRCLLLNGGRSRISYFEGYLRRNVKSISIRLSSAFLDSEEFYLKIRRDGEDLKYILLQKLIECHNPSSSTNFIEFFRALLYDEIQLYKQNEQFASTSTAFTHAFTLRKNEHAYDLIKHGVKVGKHFSQPFRFSSDALRPLQFLLDSNFLVDVSLYLEKASLLPLNDRNQNGQIELACYKHYSDENMHTDEVDQQYKRWFLELYEWMKHKLSPPFSLLHLSAAALRSRVAADSYEQFESMDLPESVKNIIFYRN</sequence>
<dbReference type="Proteomes" id="UP000285301">
    <property type="component" value="Unassembled WGS sequence"/>
</dbReference>
<evidence type="ECO:0000256" key="8">
    <source>
        <dbReference type="ARBA" id="ARBA00023298"/>
    </source>
</evidence>
<evidence type="ECO:0000256" key="3">
    <source>
        <dbReference type="ARBA" id="ARBA00022537"/>
    </source>
</evidence>
<dbReference type="GO" id="GO:0006887">
    <property type="term" value="P:exocytosis"/>
    <property type="evidence" value="ECO:0007669"/>
    <property type="project" value="UniProtKB-KW"/>
</dbReference>
<dbReference type="Pfam" id="PF00023">
    <property type="entry name" value="Ank"/>
    <property type="match status" value="1"/>
</dbReference>
<keyword evidence="5" id="KW-0528">Neurotoxin</keyword>
<dbReference type="AlphaFoldDB" id="A0A3S3P578"/>
<comment type="similarity">
    <text evidence="9">Belongs to the cationic peptide 01 (latrotoxin) family. 03 (alpha-latrotoxin) subfamily.</text>
</comment>
<keyword evidence="2" id="KW-0268">Exocytosis</keyword>
<dbReference type="PANTHER" id="PTHR24198:SF165">
    <property type="entry name" value="ANKYRIN REPEAT-CONTAINING PROTEIN-RELATED"/>
    <property type="match status" value="1"/>
</dbReference>
<evidence type="ECO:0000256" key="5">
    <source>
        <dbReference type="ARBA" id="ARBA00023028"/>
    </source>
</evidence>
<evidence type="ECO:0000256" key="7">
    <source>
        <dbReference type="ARBA" id="ARBA00023136"/>
    </source>
</evidence>
<dbReference type="GO" id="GO:0044231">
    <property type="term" value="C:host cell presynaptic membrane"/>
    <property type="evidence" value="ECO:0007669"/>
    <property type="project" value="UniProtKB-KW"/>
</dbReference>
<name>A0A3S3P578_9ACAR</name>
<evidence type="ECO:0000256" key="10">
    <source>
        <dbReference type="ARBA" id="ARBA00049715"/>
    </source>
</evidence>
<dbReference type="PANTHER" id="PTHR24198">
    <property type="entry name" value="ANKYRIN REPEAT AND PROTEIN KINASE DOMAIN-CONTAINING PROTEIN"/>
    <property type="match status" value="1"/>
</dbReference>
<dbReference type="PROSITE" id="PS50088">
    <property type="entry name" value="ANK_REPEAT"/>
    <property type="match status" value="2"/>
</dbReference>
<comment type="caution">
    <text evidence="13">The sequence shown here is derived from an EMBL/GenBank/DDBJ whole genome shotgun (WGS) entry which is preliminary data.</text>
</comment>
<keyword evidence="6 12" id="KW-0040">ANK repeat</keyword>
<gene>
    <name evidence="13" type="ORF">B4U79_16764</name>
</gene>
<comment type="subunit">
    <text evidence="10">Homotetramer in membranes.</text>
</comment>
<evidence type="ECO:0000313" key="13">
    <source>
        <dbReference type="EMBL" id="RWS01165.1"/>
    </source>
</evidence>
<dbReference type="GO" id="GO:0044218">
    <property type="term" value="C:other organism cell membrane"/>
    <property type="evidence" value="ECO:0007669"/>
    <property type="project" value="UniProtKB-KW"/>
</dbReference>
<protein>
    <recommendedName>
        <fullName evidence="11">Alpha-latrotoxin</fullName>
    </recommendedName>
</protein>
<feature type="repeat" description="ANK" evidence="12">
    <location>
        <begin position="27"/>
        <end position="59"/>
    </location>
</feature>
<dbReference type="Gene3D" id="1.25.40.20">
    <property type="entry name" value="Ankyrin repeat-containing domain"/>
    <property type="match status" value="1"/>
</dbReference>
<dbReference type="OrthoDB" id="5314041at2759"/>
<organism evidence="13 14">
    <name type="scientific">Dinothrombium tinctorium</name>
    <dbReference type="NCBI Taxonomy" id="1965070"/>
    <lineage>
        <taxon>Eukaryota</taxon>
        <taxon>Metazoa</taxon>
        <taxon>Ecdysozoa</taxon>
        <taxon>Arthropoda</taxon>
        <taxon>Chelicerata</taxon>
        <taxon>Arachnida</taxon>
        <taxon>Acari</taxon>
        <taxon>Acariformes</taxon>
        <taxon>Trombidiformes</taxon>
        <taxon>Prostigmata</taxon>
        <taxon>Anystina</taxon>
        <taxon>Parasitengona</taxon>
        <taxon>Trombidioidea</taxon>
        <taxon>Trombidiidae</taxon>
        <taxon>Dinothrombium</taxon>
    </lineage>
</organism>
<accession>A0A3S3P578</accession>